<reference evidence="2 3" key="1">
    <citation type="submission" date="2024-06" db="EMBL/GenBank/DDBJ databases">
        <title>Genomic Encyclopedia of Type Strains, Phase IV (KMG-IV): sequencing the most valuable type-strain genomes for metagenomic binning, comparative biology and taxonomic classification.</title>
        <authorList>
            <person name="Goeker M."/>
        </authorList>
    </citation>
    <scope>NUCLEOTIDE SEQUENCE [LARGE SCALE GENOMIC DNA]</scope>
    <source>
        <strain evidence="2 3">DSM 29388</strain>
    </source>
</reference>
<keyword evidence="3" id="KW-1185">Reference proteome</keyword>
<proteinExistence type="predicted"/>
<evidence type="ECO:0000313" key="3">
    <source>
        <dbReference type="Proteomes" id="UP001549146"/>
    </source>
</evidence>
<feature type="domain" description="N-acetyltransferase" evidence="1">
    <location>
        <begin position="11"/>
        <end position="96"/>
    </location>
</feature>
<dbReference type="PROSITE" id="PS51729">
    <property type="entry name" value="GNAT_YJDJ"/>
    <property type="match status" value="1"/>
</dbReference>
<organism evidence="2 3">
    <name type="scientific">Moheibacter stercoris</name>
    <dbReference type="NCBI Taxonomy" id="1628251"/>
    <lineage>
        <taxon>Bacteria</taxon>
        <taxon>Pseudomonadati</taxon>
        <taxon>Bacteroidota</taxon>
        <taxon>Flavobacteriia</taxon>
        <taxon>Flavobacteriales</taxon>
        <taxon>Weeksellaceae</taxon>
        <taxon>Moheibacter</taxon>
    </lineage>
</organism>
<evidence type="ECO:0000259" key="1">
    <source>
        <dbReference type="PROSITE" id="PS51729"/>
    </source>
</evidence>
<accession>A0ABV2LV32</accession>
<dbReference type="PANTHER" id="PTHR31435">
    <property type="entry name" value="PROTEIN NATD1"/>
    <property type="match status" value="1"/>
</dbReference>
<sequence>MKPEFENLPLKDNVEKTQFELTIDGFTAFIVYKKKENKIYLIHTESPPELEGRGAATALVEKTLAYLESNNFTLVPLCPFVFAYIKRHPEWKRIVDESFNGFDN</sequence>
<evidence type="ECO:0000313" key="2">
    <source>
        <dbReference type="EMBL" id="MET3732411.1"/>
    </source>
</evidence>
<dbReference type="RefSeq" id="WP_354509609.1">
    <property type="nucleotide sequence ID" value="NZ_JBEPMO010000012.1"/>
</dbReference>
<comment type="caution">
    <text evidence="2">The sequence shown here is derived from an EMBL/GenBank/DDBJ whole genome shotgun (WGS) entry which is preliminary data.</text>
</comment>
<dbReference type="EMBL" id="JBEPMO010000012">
    <property type="protein sequence ID" value="MET3732411.1"/>
    <property type="molecule type" value="Genomic_DNA"/>
</dbReference>
<protein>
    <submittedName>
        <fullName evidence="2">GNAT family acetyltransferase</fullName>
    </submittedName>
</protein>
<dbReference type="InterPro" id="IPR045057">
    <property type="entry name" value="Gcn5-rel_NAT"/>
</dbReference>
<dbReference type="Pfam" id="PF14542">
    <property type="entry name" value="Acetyltransf_CG"/>
    <property type="match status" value="1"/>
</dbReference>
<dbReference type="Proteomes" id="UP001549146">
    <property type="component" value="Unassembled WGS sequence"/>
</dbReference>
<dbReference type="SUPFAM" id="SSF55729">
    <property type="entry name" value="Acyl-CoA N-acyltransferases (Nat)"/>
    <property type="match status" value="1"/>
</dbReference>
<dbReference type="InterPro" id="IPR031165">
    <property type="entry name" value="GNAT_YJDJ"/>
</dbReference>
<dbReference type="InterPro" id="IPR016181">
    <property type="entry name" value="Acyl_CoA_acyltransferase"/>
</dbReference>
<name>A0ABV2LV32_9FLAO</name>
<dbReference type="PANTHER" id="PTHR31435:SF10">
    <property type="entry name" value="BSR4717 PROTEIN"/>
    <property type="match status" value="1"/>
</dbReference>
<gene>
    <name evidence="2" type="ORF">ABID46_002000</name>
</gene>
<dbReference type="Gene3D" id="3.40.630.30">
    <property type="match status" value="1"/>
</dbReference>